<feature type="region of interest" description="Disordered" evidence="12">
    <location>
        <begin position="331"/>
        <end position="391"/>
    </location>
</feature>
<evidence type="ECO:0000256" key="3">
    <source>
        <dbReference type="ARBA" id="ARBA00022538"/>
    </source>
</evidence>
<evidence type="ECO:0000259" key="14">
    <source>
        <dbReference type="Pfam" id="PF01007"/>
    </source>
</evidence>
<evidence type="ECO:0000313" key="18">
    <source>
        <dbReference type="Proteomes" id="UP000092461"/>
    </source>
</evidence>
<dbReference type="Pfam" id="PF01007">
    <property type="entry name" value="IRK"/>
    <property type="match status" value="1"/>
</dbReference>
<dbReference type="Pfam" id="PF17655">
    <property type="entry name" value="IRK_C"/>
    <property type="match status" value="1"/>
</dbReference>
<keyword evidence="8 11" id="KW-0406">Ion transport</keyword>
<comment type="subcellular location">
    <subcellularLocation>
        <location evidence="1 11">Membrane</location>
        <topology evidence="1 11">Multi-pass membrane protein</topology>
    </subcellularLocation>
</comment>
<feature type="transmembrane region" description="Helical" evidence="13">
    <location>
        <begin position="39"/>
        <end position="60"/>
    </location>
</feature>
<proteinExistence type="inferred from homology"/>
<sequence length="391" mass="44567">MRMYEKDGGRNIRHKNVGAIEFIRDFTTTLIEGRWRYTLSIFMFSFVGSWAGFAVLWQLIAEVNGDMEIDPLTGDYYGQGKSGCLRGAHDYTGFFLFSLEVQVTTGYGERYPSEDCPEGMFMLVAQIIVGLIIQGVMVAVVYSKLTRPPRHTGDFVFSRNCVICLRDGVLCLLFRISNFAEHQQINSRVEVYMCKKNGDRETDDVKLELENDGQITLYLPQIVCHTITEESPLFGYSKAELMAADFEILVTLTGNSKATGQTSQSRTSFLPREILWGYRFVNIIHYDQNLEAYTIDSQQFDGVYRVDTPLCSARRLQEVAEMPPDDLEEIKLKQDNEDSSYSLQEDKEPPENSLNDPQDENSHSPGQSSQSWEGFDGYLSRDSEEFKKSLL</sequence>
<reference evidence="16" key="2">
    <citation type="journal article" date="2020" name="BMC">
        <title>Leishmania infection induces a limited differential gene expression in the sand fly midgut.</title>
        <authorList>
            <person name="Coutinho-Abreu I.V."/>
            <person name="Serafim T.D."/>
            <person name="Meneses C."/>
            <person name="Kamhawi S."/>
            <person name="Oliveira F."/>
            <person name="Valenzuela J.G."/>
        </authorList>
    </citation>
    <scope>NUCLEOTIDE SEQUENCE</scope>
    <source>
        <strain evidence="16">Jacobina</strain>
        <tissue evidence="16">Midgut</tissue>
    </source>
</reference>
<dbReference type="GO" id="GO:0005886">
    <property type="term" value="C:plasma membrane"/>
    <property type="evidence" value="ECO:0007669"/>
    <property type="project" value="TreeGrafter"/>
</dbReference>
<evidence type="ECO:0000313" key="16">
    <source>
        <dbReference type="EMBL" id="MBC1173642.1"/>
    </source>
</evidence>
<keyword evidence="7 13" id="KW-1133">Transmembrane helix</keyword>
<evidence type="ECO:0000256" key="11">
    <source>
        <dbReference type="RuleBase" id="RU003822"/>
    </source>
</evidence>
<feature type="domain" description="Potassium channel inwardly rectifying transmembrane" evidence="14">
    <location>
        <begin position="5"/>
        <end position="148"/>
    </location>
</feature>
<dbReference type="PANTHER" id="PTHR11767:SF115">
    <property type="entry name" value="INWARDLY RECTIFYING POTASSIUM CHANNEL 3, ISOFORM D"/>
    <property type="match status" value="1"/>
</dbReference>
<dbReference type="SUPFAM" id="SSF81324">
    <property type="entry name" value="Voltage-gated potassium channels"/>
    <property type="match status" value="1"/>
</dbReference>
<dbReference type="InterPro" id="IPR013518">
    <property type="entry name" value="K_chnl_inward-rec_Kir_cyto"/>
</dbReference>
<evidence type="ECO:0000256" key="13">
    <source>
        <dbReference type="SAM" id="Phobius"/>
    </source>
</evidence>
<comment type="similarity">
    <text evidence="11">Belongs to the inward rectifier-type potassium channel (TC 1.A.2.1) family.</text>
</comment>
<dbReference type="EnsemblMetazoa" id="LLOJ004377-RA">
    <property type="protein sequence ID" value="LLOJ004377-PA"/>
    <property type="gene ID" value="LLOJ004377"/>
</dbReference>
<protein>
    <submittedName>
        <fullName evidence="16">Putative inward rectifier potassium channel</fullName>
    </submittedName>
</protein>
<evidence type="ECO:0000256" key="10">
    <source>
        <dbReference type="ARBA" id="ARBA00023303"/>
    </source>
</evidence>
<keyword evidence="9 13" id="KW-0472">Membrane</keyword>
<feature type="domain" description="Inward rectifier potassium channel C-terminal" evidence="15">
    <location>
        <begin position="156"/>
        <end position="319"/>
    </location>
</feature>
<evidence type="ECO:0000313" key="17">
    <source>
        <dbReference type="EnsemblMetazoa" id="LLOJ004377-PA"/>
    </source>
</evidence>
<keyword evidence="6 11" id="KW-0630">Potassium</keyword>
<dbReference type="InterPro" id="IPR041647">
    <property type="entry name" value="IRK_C"/>
</dbReference>
<dbReference type="Gene3D" id="2.60.40.1400">
    <property type="entry name" value="G protein-activated inward rectifier potassium channel 1"/>
    <property type="match status" value="1"/>
</dbReference>
<dbReference type="VEuPathDB" id="VectorBase:LLOJ004377"/>
<evidence type="ECO:0000259" key="15">
    <source>
        <dbReference type="Pfam" id="PF17655"/>
    </source>
</evidence>
<evidence type="ECO:0000256" key="7">
    <source>
        <dbReference type="ARBA" id="ARBA00022989"/>
    </source>
</evidence>
<reference evidence="17" key="3">
    <citation type="submission" date="2020-05" db="UniProtKB">
        <authorList>
            <consortium name="EnsemblMetazoa"/>
        </authorList>
    </citation>
    <scope>IDENTIFICATION</scope>
    <source>
        <strain evidence="17">Jacobina</strain>
    </source>
</reference>
<evidence type="ECO:0000256" key="1">
    <source>
        <dbReference type="ARBA" id="ARBA00004141"/>
    </source>
</evidence>
<keyword evidence="10 11" id="KW-0407">Ion channel</keyword>
<evidence type="ECO:0000256" key="12">
    <source>
        <dbReference type="SAM" id="MobiDB-lite"/>
    </source>
</evidence>
<evidence type="ECO:0000256" key="4">
    <source>
        <dbReference type="ARBA" id="ARBA00022692"/>
    </source>
</evidence>
<accession>A0A1B0EXN4</accession>
<keyword evidence="5 11" id="KW-0851">Voltage-gated channel</keyword>
<dbReference type="InterPro" id="IPR014756">
    <property type="entry name" value="Ig_E-set"/>
</dbReference>
<dbReference type="GO" id="GO:0005242">
    <property type="term" value="F:inward rectifier potassium channel activity"/>
    <property type="evidence" value="ECO:0007669"/>
    <property type="project" value="InterPro"/>
</dbReference>
<keyword evidence="4 11" id="KW-0812">Transmembrane</keyword>
<dbReference type="GO" id="GO:0034765">
    <property type="term" value="P:regulation of monoatomic ion transmembrane transport"/>
    <property type="evidence" value="ECO:0007669"/>
    <property type="project" value="TreeGrafter"/>
</dbReference>
<reference evidence="18" key="1">
    <citation type="submission" date="2012-05" db="EMBL/GenBank/DDBJ databases">
        <title>Whole Genome Assembly of Lutzomyia longipalpis.</title>
        <authorList>
            <person name="Richards S."/>
            <person name="Qu C."/>
            <person name="Dillon R."/>
            <person name="Worley K."/>
            <person name="Scherer S."/>
            <person name="Batterton M."/>
            <person name="Taylor A."/>
            <person name="Hawes A."/>
            <person name="Hernandez B."/>
            <person name="Kovar C."/>
            <person name="Mandapat C."/>
            <person name="Pham C."/>
            <person name="Qu C."/>
            <person name="Jing C."/>
            <person name="Bess C."/>
            <person name="Bandaranaike D."/>
            <person name="Ngo D."/>
            <person name="Ongeri F."/>
            <person name="Arias F."/>
            <person name="Lara F."/>
            <person name="Weissenberger G."/>
            <person name="Kamau G."/>
            <person name="Han H."/>
            <person name="Shen H."/>
            <person name="Dinh H."/>
            <person name="Khalil I."/>
            <person name="Jones J."/>
            <person name="Shafer J."/>
            <person name="Jayaseelan J."/>
            <person name="Quiroz J."/>
            <person name="Blankenburg K."/>
            <person name="Nguyen L."/>
            <person name="Jackson L."/>
            <person name="Francisco L."/>
            <person name="Tang L.-Y."/>
            <person name="Pu L.-L."/>
            <person name="Perales L."/>
            <person name="Lorensuhewa L."/>
            <person name="Munidasa M."/>
            <person name="Coyle M."/>
            <person name="Taylor M."/>
            <person name="Puazo M."/>
            <person name="Firestine M."/>
            <person name="Scheel M."/>
            <person name="Javaid M."/>
            <person name="Wang M."/>
            <person name="Li M."/>
            <person name="Tabassum N."/>
            <person name="Saada N."/>
            <person name="Osuji N."/>
            <person name="Aqrawi P."/>
            <person name="Fu Q."/>
            <person name="Thornton R."/>
            <person name="Raj R."/>
            <person name="Goodspeed R."/>
            <person name="Mata R."/>
            <person name="Najjar R."/>
            <person name="Gubbala S."/>
            <person name="Lee S."/>
            <person name="Denson S."/>
            <person name="Patil S."/>
            <person name="Macmil S."/>
            <person name="Qi S."/>
            <person name="Matskevitch T."/>
            <person name="Palculict T."/>
            <person name="Mathew T."/>
            <person name="Vee V."/>
            <person name="Velamala V."/>
            <person name="Korchina V."/>
            <person name="Cai W."/>
            <person name="Liu W."/>
            <person name="Dai W."/>
            <person name="Zou X."/>
            <person name="Zhu Y."/>
            <person name="Zhang Y."/>
            <person name="Wu Y.-Q."/>
            <person name="Xin Y."/>
            <person name="Nazarath L."/>
            <person name="Kovar C."/>
            <person name="Han Y."/>
            <person name="Muzny D."/>
            <person name="Gibbs R."/>
        </authorList>
    </citation>
    <scope>NUCLEOTIDE SEQUENCE [LARGE SCALE GENOMIC DNA]</scope>
    <source>
        <strain evidence="18">Jacobina</strain>
    </source>
</reference>
<feature type="compositionally biased region" description="Polar residues" evidence="12">
    <location>
        <begin position="363"/>
        <end position="372"/>
    </location>
</feature>
<keyword evidence="3 11" id="KW-0633">Potassium transport</keyword>
<dbReference type="Proteomes" id="UP000092461">
    <property type="component" value="Unassembled WGS sequence"/>
</dbReference>
<dbReference type="PANTHER" id="PTHR11767">
    <property type="entry name" value="INWARD RECTIFIER POTASSIUM CHANNEL"/>
    <property type="match status" value="1"/>
</dbReference>
<feature type="transmembrane region" description="Helical" evidence="13">
    <location>
        <begin position="120"/>
        <end position="142"/>
    </location>
</feature>
<organism evidence="17 18">
    <name type="scientific">Lutzomyia longipalpis</name>
    <name type="common">Sand fly</name>
    <dbReference type="NCBI Taxonomy" id="7200"/>
    <lineage>
        <taxon>Eukaryota</taxon>
        <taxon>Metazoa</taxon>
        <taxon>Ecdysozoa</taxon>
        <taxon>Arthropoda</taxon>
        <taxon>Hexapoda</taxon>
        <taxon>Insecta</taxon>
        <taxon>Pterygota</taxon>
        <taxon>Neoptera</taxon>
        <taxon>Endopterygota</taxon>
        <taxon>Diptera</taxon>
        <taxon>Nematocera</taxon>
        <taxon>Psychodoidea</taxon>
        <taxon>Psychodidae</taxon>
        <taxon>Lutzomyia</taxon>
        <taxon>Lutzomyia</taxon>
    </lineage>
</organism>
<keyword evidence="2 11" id="KW-0813">Transport</keyword>
<dbReference type="VEuPathDB" id="VectorBase:LLONM1_001710"/>
<evidence type="ECO:0000256" key="9">
    <source>
        <dbReference type="ARBA" id="ARBA00023136"/>
    </source>
</evidence>
<dbReference type="GO" id="GO:1990573">
    <property type="term" value="P:potassium ion import across plasma membrane"/>
    <property type="evidence" value="ECO:0007669"/>
    <property type="project" value="TreeGrafter"/>
</dbReference>
<dbReference type="EMBL" id="AJWK01013782">
    <property type="status" value="NOT_ANNOTATED_CDS"/>
    <property type="molecule type" value="Genomic_DNA"/>
</dbReference>
<dbReference type="GO" id="GO:0034702">
    <property type="term" value="C:monoatomic ion channel complex"/>
    <property type="evidence" value="ECO:0007669"/>
    <property type="project" value="UniProtKB-KW"/>
</dbReference>
<evidence type="ECO:0000256" key="6">
    <source>
        <dbReference type="ARBA" id="ARBA00022958"/>
    </source>
</evidence>
<name>A0A1B0EXN4_LUTLO</name>
<dbReference type="EMBL" id="GITU01004939">
    <property type="protein sequence ID" value="MBC1173642.1"/>
    <property type="molecule type" value="Transcribed_RNA"/>
</dbReference>
<dbReference type="AlphaFoldDB" id="A0A1B0EXN4"/>
<evidence type="ECO:0000256" key="2">
    <source>
        <dbReference type="ARBA" id="ARBA00022448"/>
    </source>
</evidence>
<evidence type="ECO:0000256" key="8">
    <source>
        <dbReference type="ARBA" id="ARBA00023065"/>
    </source>
</evidence>
<feature type="compositionally biased region" description="Basic and acidic residues" evidence="12">
    <location>
        <begin position="379"/>
        <end position="391"/>
    </location>
</feature>
<dbReference type="SUPFAM" id="SSF81296">
    <property type="entry name" value="E set domains"/>
    <property type="match status" value="1"/>
</dbReference>
<dbReference type="InterPro" id="IPR040445">
    <property type="entry name" value="Kir_TM"/>
</dbReference>
<keyword evidence="18" id="KW-1185">Reference proteome</keyword>
<dbReference type="Gene3D" id="1.10.287.70">
    <property type="match status" value="1"/>
</dbReference>
<dbReference type="InterPro" id="IPR016449">
    <property type="entry name" value="K_chnl_inward-rec_Kir"/>
</dbReference>
<dbReference type="PRINTS" id="PR01320">
    <property type="entry name" value="KIRCHANNEL"/>
</dbReference>
<evidence type="ECO:0000256" key="5">
    <source>
        <dbReference type="ARBA" id="ARBA00022882"/>
    </source>
</evidence>